<keyword evidence="3" id="KW-0732">Signal</keyword>
<keyword evidence="5" id="KW-1185">Reference proteome</keyword>
<feature type="compositionally biased region" description="Acidic residues" evidence="1">
    <location>
        <begin position="101"/>
        <end position="127"/>
    </location>
</feature>
<reference evidence="4" key="2">
    <citation type="submission" date="2023-02" db="EMBL/GenBank/DDBJ databases">
        <authorList>
            <person name="Swenson N.G."/>
            <person name="Wegrzyn J.L."/>
            <person name="Mcevoy S.L."/>
        </authorList>
    </citation>
    <scope>NUCLEOTIDE SEQUENCE</scope>
    <source>
        <strain evidence="4">91603</strain>
        <tissue evidence="4">Leaf</tissue>
    </source>
</reference>
<evidence type="ECO:0000256" key="2">
    <source>
        <dbReference type="SAM" id="Phobius"/>
    </source>
</evidence>
<feature type="signal peptide" evidence="3">
    <location>
        <begin position="1"/>
        <end position="17"/>
    </location>
</feature>
<dbReference type="PANTHER" id="PTHR37753:SF1">
    <property type="entry name" value="OS01G0940600 PROTEIN"/>
    <property type="match status" value="1"/>
</dbReference>
<dbReference type="EMBL" id="JAJSOW010000104">
    <property type="protein sequence ID" value="KAI9168812.1"/>
    <property type="molecule type" value="Genomic_DNA"/>
</dbReference>
<sequence length="148" mass="16794">MASLLLIFNSLSPSLLSTPTRTSFRPPHVPLYQGVHFSRKARGLTTGVVTRAGPTTSNYIFAFVLPLSLLAVTVFASIKVADKLDDEFLEELILQEAMKEGEEEEEDEDEDEDEEEYDEDEDDVETYLEEKAQELAIPRTRNRPKREA</sequence>
<feature type="transmembrane region" description="Helical" evidence="2">
    <location>
        <begin position="59"/>
        <end position="78"/>
    </location>
</feature>
<evidence type="ECO:0000256" key="1">
    <source>
        <dbReference type="SAM" id="MobiDB-lite"/>
    </source>
</evidence>
<evidence type="ECO:0008006" key="6">
    <source>
        <dbReference type="Google" id="ProtNLM"/>
    </source>
</evidence>
<keyword evidence="2" id="KW-1133">Transmembrane helix</keyword>
<evidence type="ECO:0000256" key="3">
    <source>
        <dbReference type="SAM" id="SignalP"/>
    </source>
</evidence>
<reference evidence="4" key="1">
    <citation type="journal article" date="2022" name="Plant J.">
        <title>Strategies of tolerance reflected in two North American maple genomes.</title>
        <authorList>
            <person name="McEvoy S.L."/>
            <person name="Sezen U.U."/>
            <person name="Trouern-Trend A."/>
            <person name="McMahon S.M."/>
            <person name="Schaberg P.G."/>
            <person name="Yang J."/>
            <person name="Wegrzyn J.L."/>
            <person name="Swenson N.G."/>
        </authorList>
    </citation>
    <scope>NUCLEOTIDE SEQUENCE</scope>
    <source>
        <strain evidence="4">91603</strain>
    </source>
</reference>
<name>A0AAD5NMN6_ACENE</name>
<dbReference type="PANTHER" id="PTHR37753">
    <property type="entry name" value="OS01G0940600 PROTEIN"/>
    <property type="match status" value="1"/>
</dbReference>
<feature type="region of interest" description="Disordered" evidence="1">
    <location>
        <begin position="96"/>
        <end position="148"/>
    </location>
</feature>
<comment type="caution">
    <text evidence="4">The sequence shown here is derived from an EMBL/GenBank/DDBJ whole genome shotgun (WGS) entry which is preliminary data.</text>
</comment>
<organism evidence="4 5">
    <name type="scientific">Acer negundo</name>
    <name type="common">Box elder</name>
    <dbReference type="NCBI Taxonomy" id="4023"/>
    <lineage>
        <taxon>Eukaryota</taxon>
        <taxon>Viridiplantae</taxon>
        <taxon>Streptophyta</taxon>
        <taxon>Embryophyta</taxon>
        <taxon>Tracheophyta</taxon>
        <taxon>Spermatophyta</taxon>
        <taxon>Magnoliopsida</taxon>
        <taxon>eudicotyledons</taxon>
        <taxon>Gunneridae</taxon>
        <taxon>Pentapetalae</taxon>
        <taxon>rosids</taxon>
        <taxon>malvids</taxon>
        <taxon>Sapindales</taxon>
        <taxon>Sapindaceae</taxon>
        <taxon>Hippocastanoideae</taxon>
        <taxon>Acereae</taxon>
        <taxon>Acer</taxon>
    </lineage>
</organism>
<keyword evidence="2" id="KW-0812">Transmembrane</keyword>
<protein>
    <recommendedName>
        <fullName evidence="6">High chlorophyll fluorescence 153</fullName>
    </recommendedName>
</protein>
<keyword evidence="2" id="KW-0472">Membrane</keyword>
<evidence type="ECO:0000313" key="5">
    <source>
        <dbReference type="Proteomes" id="UP001064489"/>
    </source>
</evidence>
<dbReference type="Proteomes" id="UP001064489">
    <property type="component" value="Chromosome 7"/>
</dbReference>
<accession>A0AAD5NMN6</accession>
<gene>
    <name evidence="4" type="ORF">LWI28_002311</name>
</gene>
<evidence type="ECO:0000313" key="4">
    <source>
        <dbReference type="EMBL" id="KAI9168812.1"/>
    </source>
</evidence>
<dbReference type="AlphaFoldDB" id="A0AAD5NMN6"/>
<feature type="chain" id="PRO_5042221985" description="High chlorophyll fluorescence 153" evidence="3">
    <location>
        <begin position="18"/>
        <end position="148"/>
    </location>
</feature>
<proteinExistence type="predicted"/>